<evidence type="ECO:0000256" key="5">
    <source>
        <dbReference type="ARBA" id="ARBA00022989"/>
    </source>
</evidence>
<evidence type="ECO:0000256" key="6">
    <source>
        <dbReference type="ARBA" id="ARBA00023136"/>
    </source>
</evidence>
<evidence type="ECO:0000256" key="2">
    <source>
        <dbReference type="ARBA" id="ARBA00008917"/>
    </source>
</evidence>
<evidence type="ECO:0000256" key="4">
    <source>
        <dbReference type="ARBA" id="ARBA00022824"/>
    </source>
</evidence>
<sequence length="216" mass="25537">MAFNSLWEEYMQIPVITRVYTTASLLTTLAVHLDIVSPSQLHFNPYLIIRHLQIWRILTTFLFFGKLGFQFIFNIIFTYRYCRMLEESSFYGQTADFFFMFVFGGSIMIIIAIFANFPFLGQGFTMMVTYIWSRKNSYYRMNIFGLLHIQAIFLPWILLLFSFLLGNSILVDLMGIGIGHLYYYLEDVFPNQAEGYQILRTPYFIMYLFDPNPDTN</sequence>
<name>A0ABM1BV35_LIMPO</name>
<dbReference type="Proteomes" id="UP000694941">
    <property type="component" value="Unplaced"/>
</dbReference>
<keyword evidence="4 7" id="KW-0256">Endoplasmic reticulum</keyword>
<accession>A0ABM1BV35</accession>
<evidence type="ECO:0000313" key="8">
    <source>
        <dbReference type="Proteomes" id="UP000694941"/>
    </source>
</evidence>
<dbReference type="SUPFAM" id="SSF144091">
    <property type="entry name" value="Rhomboid-like"/>
    <property type="match status" value="1"/>
</dbReference>
<gene>
    <name evidence="9" type="primary">LOC106473106</name>
</gene>
<feature type="transmembrane region" description="Helical" evidence="7">
    <location>
        <begin position="141"/>
        <end position="165"/>
    </location>
</feature>
<feature type="transmembrane region" description="Helical" evidence="7">
    <location>
        <begin position="15"/>
        <end position="36"/>
    </location>
</feature>
<comment type="similarity">
    <text evidence="2 7">Belongs to the derlin family.</text>
</comment>
<protein>
    <recommendedName>
        <fullName evidence="7">Derlin</fullName>
    </recommendedName>
</protein>
<dbReference type="PANTHER" id="PTHR11009">
    <property type="entry name" value="DER1-LIKE PROTEIN, DERLIN"/>
    <property type="match status" value="1"/>
</dbReference>
<reference evidence="9" key="1">
    <citation type="submission" date="2025-08" db="UniProtKB">
        <authorList>
            <consortium name="RefSeq"/>
        </authorList>
    </citation>
    <scope>IDENTIFICATION</scope>
    <source>
        <tissue evidence="9">Muscle</tissue>
    </source>
</reference>
<keyword evidence="3 7" id="KW-0812">Transmembrane</keyword>
<evidence type="ECO:0000313" key="9">
    <source>
        <dbReference type="RefSeq" id="XP_013789241.2"/>
    </source>
</evidence>
<comment type="subcellular location">
    <subcellularLocation>
        <location evidence="1 7">Endoplasmic reticulum membrane</location>
        <topology evidence="1 7">Multi-pass membrane protein</topology>
    </subcellularLocation>
</comment>
<dbReference type="InterPro" id="IPR007599">
    <property type="entry name" value="DER1"/>
</dbReference>
<keyword evidence="5 7" id="KW-1133">Transmembrane helix</keyword>
<comment type="function">
    <text evidence="7">May be involved in the degradation of misfolded endoplasmic reticulum (ER) luminal proteins.</text>
</comment>
<dbReference type="RefSeq" id="XP_013789241.2">
    <property type="nucleotide sequence ID" value="XM_013933787.2"/>
</dbReference>
<keyword evidence="6 7" id="KW-0472">Membrane</keyword>
<evidence type="ECO:0000256" key="1">
    <source>
        <dbReference type="ARBA" id="ARBA00004477"/>
    </source>
</evidence>
<dbReference type="GeneID" id="106473106"/>
<evidence type="ECO:0000256" key="3">
    <source>
        <dbReference type="ARBA" id="ARBA00022692"/>
    </source>
</evidence>
<dbReference type="InterPro" id="IPR035952">
    <property type="entry name" value="Rhomboid-like_sf"/>
</dbReference>
<feature type="transmembrane region" description="Helical" evidence="7">
    <location>
        <begin position="97"/>
        <end position="120"/>
    </location>
</feature>
<feature type="transmembrane region" description="Helical" evidence="7">
    <location>
        <begin position="57"/>
        <end position="77"/>
    </location>
</feature>
<organism evidence="8 9">
    <name type="scientific">Limulus polyphemus</name>
    <name type="common">Atlantic horseshoe crab</name>
    <dbReference type="NCBI Taxonomy" id="6850"/>
    <lineage>
        <taxon>Eukaryota</taxon>
        <taxon>Metazoa</taxon>
        <taxon>Ecdysozoa</taxon>
        <taxon>Arthropoda</taxon>
        <taxon>Chelicerata</taxon>
        <taxon>Merostomata</taxon>
        <taxon>Xiphosura</taxon>
        <taxon>Limulidae</taxon>
        <taxon>Limulus</taxon>
    </lineage>
</organism>
<dbReference type="Pfam" id="PF04511">
    <property type="entry name" value="DER1"/>
    <property type="match status" value="1"/>
</dbReference>
<evidence type="ECO:0000256" key="7">
    <source>
        <dbReference type="RuleBase" id="RU363059"/>
    </source>
</evidence>
<proteinExistence type="inferred from homology"/>
<keyword evidence="8" id="KW-1185">Reference proteome</keyword>